<evidence type="ECO:0000259" key="8">
    <source>
        <dbReference type="Pfam" id="PF08281"/>
    </source>
</evidence>
<evidence type="ECO:0000313" key="11">
    <source>
        <dbReference type="EMBL" id="MBB4445764.1"/>
    </source>
</evidence>
<dbReference type="Pfam" id="PF08281">
    <property type="entry name" value="Sigma70_r4_2"/>
    <property type="match status" value="1"/>
</dbReference>
<evidence type="ECO:0000256" key="5">
    <source>
        <dbReference type="ARBA" id="ARBA00023163"/>
    </source>
</evidence>
<dbReference type="Proteomes" id="UP000520770">
    <property type="component" value="Unassembled WGS sequence"/>
</dbReference>
<accession>A0A7W4SPL6</accession>
<evidence type="ECO:0000313" key="9">
    <source>
        <dbReference type="EMBL" id="MBB4346531.1"/>
    </source>
</evidence>
<evidence type="ECO:0000256" key="1">
    <source>
        <dbReference type="ARBA" id="ARBA00010641"/>
    </source>
</evidence>
<dbReference type="InterPro" id="IPR007627">
    <property type="entry name" value="RNA_pol_sigma70_r2"/>
</dbReference>
<evidence type="ECO:0000259" key="7">
    <source>
        <dbReference type="Pfam" id="PF04542"/>
    </source>
</evidence>
<dbReference type="Pfam" id="PF04542">
    <property type="entry name" value="Sigma70_r2"/>
    <property type="match status" value="1"/>
</dbReference>
<keyword evidence="13" id="KW-1185">Reference proteome</keyword>
<dbReference type="Gene3D" id="1.10.10.10">
    <property type="entry name" value="Winged helix-like DNA-binding domain superfamily/Winged helix DNA-binding domain"/>
    <property type="match status" value="1"/>
</dbReference>
<proteinExistence type="inferred from homology"/>
<dbReference type="RefSeq" id="WP_343062176.1">
    <property type="nucleotide sequence ID" value="NZ_JACIGW010000001.1"/>
</dbReference>
<dbReference type="InterPro" id="IPR013249">
    <property type="entry name" value="RNA_pol_sigma70_r4_t2"/>
</dbReference>
<evidence type="ECO:0000256" key="4">
    <source>
        <dbReference type="ARBA" id="ARBA00023125"/>
    </source>
</evidence>
<evidence type="ECO:0000313" key="10">
    <source>
        <dbReference type="EMBL" id="MBB4411075.1"/>
    </source>
</evidence>
<evidence type="ECO:0000313" key="12">
    <source>
        <dbReference type="Proteomes" id="UP000520770"/>
    </source>
</evidence>
<dbReference type="Proteomes" id="UP000524535">
    <property type="component" value="Unassembled WGS sequence"/>
</dbReference>
<evidence type="ECO:0000313" key="14">
    <source>
        <dbReference type="Proteomes" id="UP000576087"/>
    </source>
</evidence>
<dbReference type="EMBL" id="JACIGY010000001">
    <property type="protein sequence ID" value="MBB4411075.1"/>
    <property type="molecule type" value="Genomic_DNA"/>
</dbReference>
<dbReference type="SUPFAM" id="SSF88659">
    <property type="entry name" value="Sigma3 and sigma4 domains of RNA polymerase sigma factors"/>
    <property type="match status" value="1"/>
</dbReference>
<sequence length="168" mass="18773">MSDSQLNGDPARQDIVRLIPALRAFARTFCRNPSDADDLVQETLMKALANLDKFERGTRLKSWLFTIMRNTFYTRSKILGREAPGIEENVSGDTPIAASQEMAARAREVQRALQKLPPHYREVLTLVAILGESYEATAVICDCAVGTVKSRLNRARHQILQELGEETG</sequence>
<reference evidence="12 13" key="1">
    <citation type="submission" date="2020-08" db="EMBL/GenBank/DDBJ databases">
        <title>Genomic Encyclopedia of Type Strains, Phase IV (KMG-V): Genome sequencing to study the core and pangenomes of soil and plant-associated prokaryotes.</title>
        <authorList>
            <person name="Whitman W."/>
        </authorList>
    </citation>
    <scope>NUCLEOTIDE SEQUENCE [LARGE SCALE GENOMIC DNA]</scope>
    <source>
        <strain evidence="10 13">SEMIA 444</strain>
        <strain evidence="9 12">SEMIA 448</strain>
        <strain evidence="11 14">SEMIA 452</strain>
    </source>
</reference>
<feature type="domain" description="RNA polymerase sigma-70 region 2" evidence="7">
    <location>
        <begin position="17"/>
        <end position="75"/>
    </location>
</feature>
<dbReference type="InterPro" id="IPR013325">
    <property type="entry name" value="RNA_pol_sigma_r2"/>
</dbReference>
<dbReference type="InterPro" id="IPR014284">
    <property type="entry name" value="RNA_pol_sigma-70_dom"/>
</dbReference>
<keyword evidence="4 6" id="KW-0238">DNA-binding</keyword>
<dbReference type="NCBIfam" id="TIGR02937">
    <property type="entry name" value="sigma70-ECF"/>
    <property type="match status" value="1"/>
</dbReference>
<dbReference type="InterPro" id="IPR000838">
    <property type="entry name" value="RNA_pol_sigma70_ECF_CS"/>
</dbReference>
<dbReference type="InterPro" id="IPR039425">
    <property type="entry name" value="RNA_pol_sigma-70-like"/>
</dbReference>
<dbReference type="Proteomes" id="UP000576087">
    <property type="component" value="Unassembled WGS sequence"/>
</dbReference>
<dbReference type="EMBL" id="JACIHM010000001">
    <property type="protein sequence ID" value="MBB4445764.1"/>
    <property type="molecule type" value="Genomic_DNA"/>
</dbReference>
<dbReference type="AlphaFoldDB" id="A0A7W4SPL6"/>
<evidence type="ECO:0000256" key="3">
    <source>
        <dbReference type="ARBA" id="ARBA00023082"/>
    </source>
</evidence>
<dbReference type="InterPro" id="IPR036388">
    <property type="entry name" value="WH-like_DNA-bd_sf"/>
</dbReference>
<comment type="similarity">
    <text evidence="1 6">Belongs to the sigma-70 factor family. ECF subfamily.</text>
</comment>
<dbReference type="GO" id="GO:0016987">
    <property type="term" value="F:sigma factor activity"/>
    <property type="evidence" value="ECO:0007669"/>
    <property type="project" value="UniProtKB-KW"/>
</dbReference>
<dbReference type="GO" id="GO:0003677">
    <property type="term" value="F:DNA binding"/>
    <property type="evidence" value="ECO:0007669"/>
    <property type="project" value="UniProtKB-KW"/>
</dbReference>
<feature type="domain" description="RNA polymerase sigma factor 70 region 4 type 2" evidence="8">
    <location>
        <begin position="107"/>
        <end position="156"/>
    </location>
</feature>
<evidence type="ECO:0000256" key="6">
    <source>
        <dbReference type="RuleBase" id="RU000716"/>
    </source>
</evidence>
<comment type="caution">
    <text evidence="10">The sequence shown here is derived from an EMBL/GenBank/DDBJ whole genome shotgun (WGS) entry which is preliminary data.</text>
</comment>
<dbReference type="Gene3D" id="1.10.1740.10">
    <property type="match status" value="1"/>
</dbReference>
<evidence type="ECO:0000313" key="13">
    <source>
        <dbReference type="Proteomes" id="UP000524535"/>
    </source>
</evidence>
<organism evidence="10 13">
    <name type="scientific">Aliirhizobium cellulosilyticum</name>
    <dbReference type="NCBI Taxonomy" id="393664"/>
    <lineage>
        <taxon>Bacteria</taxon>
        <taxon>Pseudomonadati</taxon>
        <taxon>Pseudomonadota</taxon>
        <taxon>Alphaproteobacteria</taxon>
        <taxon>Hyphomicrobiales</taxon>
        <taxon>Rhizobiaceae</taxon>
        <taxon>Aliirhizobium</taxon>
    </lineage>
</organism>
<protein>
    <recommendedName>
        <fullName evidence="6">RNA polymerase sigma factor</fullName>
    </recommendedName>
</protein>
<evidence type="ECO:0000256" key="2">
    <source>
        <dbReference type="ARBA" id="ARBA00023015"/>
    </source>
</evidence>
<dbReference type="GO" id="GO:0006352">
    <property type="term" value="P:DNA-templated transcription initiation"/>
    <property type="evidence" value="ECO:0007669"/>
    <property type="project" value="InterPro"/>
</dbReference>
<name>A0A7W4SPL6_9HYPH</name>
<keyword evidence="5 6" id="KW-0804">Transcription</keyword>
<keyword evidence="3 6" id="KW-0731">Sigma factor</keyword>
<dbReference type="CDD" id="cd06171">
    <property type="entry name" value="Sigma70_r4"/>
    <property type="match status" value="1"/>
</dbReference>
<keyword evidence="2 6" id="KW-0805">Transcription regulation</keyword>
<dbReference type="PANTHER" id="PTHR43133:SF25">
    <property type="entry name" value="RNA POLYMERASE SIGMA FACTOR RFAY-RELATED"/>
    <property type="match status" value="1"/>
</dbReference>
<dbReference type="EMBL" id="JACIGW010000001">
    <property type="protein sequence ID" value="MBB4346531.1"/>
    <property type="molecule type" value="Genomic_DNA"/>
</dbReference>
<dbReference type="PROSITE" id="PS01063">
    <property type="entry name" value="SIGMA70_ECF"/>
    <property type="match status" value="1"/>
</dbReference>
<dbReference type="SUPFAM" id="SSF88946">
    <property type="entry name" value="Sigma2 domain of RNA polymerase sigma factors"/>
    <property type="match status" value="1"/>
</dbReference>
<gene>
    <name evidence="10" type="ORF">GGE31_001546</name>
    <name evidence="9" type="ORF">GGE33_000239</name>
    <name evidence="11" type="ORF">GGE35_001546</name>
</gene>
<dbReference type="PANTHER" id="PTHR43133">
    <property type="entry name" value="RNA POLYMERASE ECF-TYPE SIGMA FACTO"/>
    <property type="match status" value="1"/>
</dbReference>
<dbReference type="InterPro" id="IPR013324">
    <property type="entry name" value="RNA_pol_sigma_r3/r4-like"/>
</dbReference>